<dbReference type="Proteomes" id="UP000008323">
    <property type="component" value="Chromosome"/>
</dbReference>
<protein>
    <recommendedName>
        <fullName evidence="2">Sequence-variable mosaic (SVM) signal sequence domain-containing protein</fullName>
    </recommendedName>
</protein>
<dbReference type="InterPro" id="IPR021970">
    <property type="entry name" value="SVM_signal"/>
</dbReference>
<feature type="domain" description="Sequence-variable mosaic (SVM) signal sequence" evidence="2">
    <location>
        <begin position="1"/>
        <end position="32"/>
    </location>
</feature>
<reference evidence="3 4" key="1">
    <citation type="journal article" date="2008" name="J. Bacteriol.">
        <title>Comparative genome analysis of 'Candidatus Phytoplasma australiense' (subgroup tuf-Australia I; rp-A) and 'Ca. Phytoplasma asteris' strains OY-M and AY-WB.</title>
        <authorList>
            <person name="Tran-Nguyen L.T."/>
            <person name="Kube M."/>
            <person name="Schneider B."/>
            <person name="Reinhardt R."/>
            <person name="Gibb K.S."/>
        </authorList>
    </citation>
    <scope>NUCLEOTIDE SEQUENCE [LARGE SCALE GENOMIC DNA]</scope>
</reference>
<evidence type="ECO:0000313" key="3">
    <source>
        <dbReference type="EMBL" id="CAM11365.1"/>
    </source>
</evidence>
<gene>
    <name evidence="3" type="ordered locus">PA0030</name>
</gene>
<sequence length="130" mass="14741">MFKLQNQLKIISICLLAFLGMLLINNNQVMAMNNGHSNGHDINNGQQNQRNLEIQAGILLELNNQQARIGEQIINASRNNASEETINNLVRRSIQLSQQISNQQIIVHNAMPRQGNNQNNPNPPNNNRRR</sequence>
<feature type="compositionally biased region" description="Low complexity" evidence="1">
    <location>
        <begin position="109"/>
        <end position="120"/>
    </location>
</feature>
<dbReference type="KEGG" id="pal:PA0030"/>
<dbReference type="Pfam" id="PF12113">
    <property type="entry name" value="SVM_signal"/>
    <property type="match status" value="1"/>
</dbReference>
<evidence type="ECO:0000313" key="4">
    <source>
        <dbReference type="Proteomes" id="UP000008323"/>
    </source>
</evidence>
<dbReference type="AlphaFoldDB" id="B1V8X8"/>
<evidence type="ECO:0000256" key="1">
    <source>
        <dbReference type="SAM" id="MobiDB-lite"/>
    </source>
</evidence>
<evidence type="ECO:0000259" key="2">
    <source>
        <dbReference type="Pfam" id="PF12113"/>
    </source>
</evidence>
<accession>B1V8X8</accession>
<dbReference type="EMBL" id="AM422018">
    <property type="protein sequence ID" value="CAM11365.1"/>
    <property type="molecule type" value="Genomic_DNA"/>
</dbReference>
<proteinExistence type="predicted"/>
<name>B1V8X8_PHYAS</name>
<feature type="region of interest" description="Disordered" evidence="1">
    <location>
        <begin position="109"/>
        <end position="130"/>
    </location>
</feature>
<organism evidence="3 4">
    <name type="scientific">Phytoplasma australiense</name>
    <dbReference type="NCBI Taxonomy" id="59748"/>
    <lineage>
        <taxon>Bacteria</taxon>
        <taxon>Bacillati</taxon>
        <taxon>Mycoplasmatota</taxon>
        <taxon>Mollicutes</taxon>
        <taxon>Acholeplasmatales</taxon>
        <taxon>Acholeplasmataceae</taxon>
        <taxon>Candidatus Phytoplasma</taxon>
        <taxon>16SrXII (Stolbur group)</taxon>
    </lineage>
</organism>